<dbReference type="EMBL" id="JABVEC010000021">
    <property type="protein sequence ID" value="MBC6468805.1"/>
    <property type="molecule type" value="Genomic_DNA"/>
</dbReference>
<dbReference type="Proteomes" id="UP000805614">
    <property type="component" value="Unassembled WGS sequence"/>
</dbReference>
<keyword evidence="3" id="KW-1185">Reference proteome</keyword>
<sequence>MALLRSFENDDYLPEFGTLMIRDAWDSDAEEIPGLDAFEEGGSDAAPCGTIARAGSGWLEAAAGDGPHVVRLEAHDAAPPDDHDEWSEAVETSYFGVGEVGLTYVTGGAGKPELRLGDPGPYRARVSRRRWDDGGDLWRFQFWPHRPEPPRWLKRDGSAVQDPLSGWDTVLDHHVRDVAYLVYAAEREHVRGGTGVTAEELGEWGARHARQRGWLDQPLWPDPPTPPPSGHADIDAGRLDSRRSVVEDNARRLREHTRIAEQLGVPAPTTFRAALPLLAAAGLLVAEDSGDGPRYRWAADPPRARDVLDLSAETVAQVERRNGFHRFTRFASDLVAVAMWAGGAELTIRELTGRLLATEREVRETLEYAVEQGLLERTEVAESTLILTPLPRRADSVTSGYTQIPAPGPPWHTPSPPAPQIFIGVIGSAGDEPDVDGEVFEAARRYFDGGRAKPYRPPFGDPPRTVITDDEVTVRREREITMSRPRGEPPVQALEAAYGIVLFGMAGESALLRYDGTIMTFGTEHSHSGVLDERGRLLAFTEAEYSRRDARHRLHLIDLADGSRQVMPWDEDRDCYVVAIHEGAVHFVGAQPDGGPRVAMCWAPGGEPEPRGYDLRQIDPLTGTALVYDSGLVVISPDGIRRRVDLDPAAELAPGGRRLYTYRYLPPAVTLFDVETGADNPKVFWLPRGTNPSGAHKPVWEDADHLLVPVPRWEIDAAAVRLDVRTGEFERVPQIGSPIVRPLLAHRGALPK</sequence>
<dbReference type="Pfam" id="PF19508">
    <property type="entry name" value="DUF6042"/>
    <property type="match status" value="1"/>
</dbReference>
<dbReference type="SUPFAM" id="SSF50969">
    <property type="entry name" value="YVTN repeat-like/Quinoprotein amine dehydrogenase"/>
    <property type="match status" value="1"/>
</dbReference>
<evidence type="ECO:0000256" key="1">
    <source>
        <dbReference type="SAM" id="MobiDB-lite"/>
    </source>
</evidence>
<reference evidence="2 3" key="1">
    <citation type="submission" date="2020-06" db="EMBL/GenBank/DDBJ databases">
        <title>Actinomadura xiongansis sp. nov., isolated from soil of Baiyangdian.</title>
        <authorList>
            <person name="Zhang X."/>
        </authorList>
    </citation>
    <scope>NUCLEOTIDE SEQUENCE [LARGE SCALE GENOMIC DNA]</scope>
    <source>
        <strain evidence="2 3">HBUM206468</strain>
    </source>
</reference>
<proteinExistence type="predicted"/>
<gene>
    <name evidence="2" type="ORF">HKK74_25395</name>
</gene>
<comment type="caution">
    <text evidence="2">The sequence shown here is derived from an EMBL/GenBank/DDBJ whole genome shotgun (WGS) entry which is preliminary data.</text>
</comment>
<dbReference type="InterPro" id="IPR046105">
    <property type="entry name" value="DUF6042"/>
</dbReference>
<feature type="compositionally biased region" description="Pro residues" evidence="1">
    <location>
        <begin position="220"/>
        <end position="229"/>
    </location>
</feature>
<dbReference type="InterPro" id="IPR011044">
    <property type="entry name" value="Quino_amine_DH_bsu"/>
</dbReference>
<dbReference type="RefSeq" id="WP_187245849.1">
    <property type="nucleotide sequence ID" value="NZ_JABVEC010000021.1"/>
</dbReference>
<evidence type="ECO:0000313" key="3">
    <source>
        <dbReference type="Proteomes" id="UP000805614"/>
    </source>
</evidence>
<feature type="compositionally biased region" description="Basic and acidic residues" evidence="1">
    <location>
        <begin position="232"/>
        <end position="241"/>
    </location>
</feature>
<protein>
    <submittedName>
        <fullName evidence="2">Uncharacterized protein</fullName>
    </submittedName>
</protein>
<organism evidence="2 3">
    <name type="scientific">Actinomadura alba</name>
    <dbReference type="NCBI Taxonomy" id="406431"/>
    <lineage>
        <taxon>Bacteria</taxon>
        <taxon>Bacillati</taxon>
        <taxon>Actinomycetota</taxon>
        <taxon>Actinomycetes</taxon>
        <taxon>Streptosporangiales</taxon>
        <taxon>Thermomonosporaceae</taxon>
        <taxon>Actinomadura</taxon>
    </lineage>
</organism>
<evidence type="ECO:0000313" key="2">
    <source>
        <dbReference type="EMBL" id="MBC6468805.1"/>
    </source>
</evidence>
<feature type="region of interest" description="Disordered" evidence="1">
    <location>
        <begin position="219"/>
        <end position="241"/>
    </location>
</feature>
<accession>A0ABR7LWF5</accession>
<name>A0ABR7LWF5_9ACTN</name>